<dbReference type="HOGENOM" id="CLU_064397_1_0_1"/>
<proteinExistence type="inferred from homology"/>
<dbReference type="PANTHER" id="PTHR46279:SF9">
    <property type="entry name" value="OS01G0116300 PROTEIN"/>
    <property type="match status" value="1"/>
</dbReference>
<evidence type="ECO:0000256" key="2">
    <source>
        <dbReference type="ARBA" id="ARBA00004167"/>
    </source>
</evidence>
<accession>B8ACX2</accession>
<comment type="catalytic activity">
    <reaction evidence="1">
        <text>S-ubiquitinyl-[E2 ubiquitin-conjugating enzyme]-L-cysteine + [acceptor protein]-L-lysine = [E2 ubiquitin-conjugating enzyme]-L-cysteine + N(6)-ubiquitinyl-[acceptor protein]-L-lysine.</text>
        <dbReference type="EC" id="2.3.2.27"/>
    </reaction>
</comment>
<keyword evidence="11" id="KW-1133">Transmembrane helix</keyword>
<comment type="subcellular location">
    <subcellularLocation>
        <location evidence="2">Membrane</location>
        <topology evidence="2">Single-pass membrane protein</topology>
    </subcellularLocation>
</comment>
<dbReference type="GO" id="GO:0016020">
    <property type="term" value="C:membrane"/>
    <property type="evidence" value="ECO:0007669"/>
    <property type="project" value="UniProtKB-SubCell"/>
</dbReference>
<dbReference type="GO" id="GO:0008270">
    <property type="term" value="F:zinc ion binding"/>
    <property type="evidence" value="ECO:0007669"/>
    <property type="project" value="UniProtKB-KW"/>
</dbReference>
<comment type="similarity">
    <text evidence="13">Belongs to the RING-type zinc finger family. ATL subfamily.</text>
</comment>
<dbReference type="EMBL" id="CM000126">
    <property type="protein sequence ID" value="EEC69818.1"/>
    <property type="molecule type" value="Genomic_DNA"/>
</dbReference>
<keyword evidence="9" id="KW-0833">Ubl conjugation pathway</keyword>
<reference evidence="14 15" key="1">
    <citation type="journal article" date="2005" name="PLoS Biol.">
        <title>The genomes of Oryza sativa: a history of duplications.</title>
        <authorList>
            <person name="Yu J."/>
            <person name="Wang J."/>
            <person name="Lin W."/>
            <person name="Li S."/>
            <person name="Li H."/>
            <person name="Zhou J."/>
            <person name="Ni P."/>
            <person name="Dong W."/>
            <person name="Hu S."/>
            <person name="Zeng C."/>
            <person name="Zhang J."/>
            <person name="Zhang Y."/>
            <person name="Li R."/>
            <person name="Xu Z."/>
            <person name="Li S."/>
            <person name="Li X."/>
            <person name="Zheng H."/>
            <person name="Cong L."/>
            <person name="Lin L."/>
            <person name="Yin J."/>
            <person name="Geng J."/>
            <person name="Li G."/>
            <person name="Shi J."/>
            <person name="Liu J."/>
            <person name="Lv H."/>
            <person name="Li J."/>
            <person name="Wang J."/>
            <person name="Deng Y."/>
            <person name="Ran L."/>
            <person name="Shi X."/>
            <person name="Wang X."/>
            <person name="Wu Q."/>
            <person name="Li C."/>
            <person name="Ren X."/>
            <person name="Wang J."/>
            <person name="Wang X."/>
            <person name="Li D."/>
            <person name="Liu D."/>
            <person name="Zhang X."/>
            <person name="Ji Z."/>
            <person name="Zhao W."/>
            <person name="Sun Y."/>
            <person name="Zhang Z."/>
            <person name="Bao J."/>
            <person name="Han Y."/>
            <person name="Dong L."/>
            <person name="Ji J."/>
            <person name="Chen P."/>
            <person name="Wu S."/>
            <person name="Liu J."/>
            <person name="Xiao Y."/>
            <person name="Bu D."/>
            <person name="Tan J."/>
            <person name="Yang L."/>
            <person name="Ye C."/>
            <person name="Zhang J."/>
            <person name="Xu J."/>
            <person name="Zhou Y."/>
            <person name="Yu Y."/>
            <person name="Zhang B."/>
            <person name="Zhuang S."/>
            <person name="Wei H."/>
            <person name="Liu B."/>
            <person name="Lei M."/>
            <person name="Yu H."/>
            <person name="Li Y."/>
            <person name="Xu H."/>
            <person name="Wei S."/>
            <person name="He X."/>
            <person name="Fang L."/>
            <person name="Zhang Z."/>
            <person name="Zhang Y."/>
            <person name="Huang X."/>
            <person name="Su Z."/>
            <person name="Tong W."/>
            <person name="Li J."/>
            <person name="Tong Z."/>
            <person name="Li S."/>
            <person name="Ye J."/>
            <person name="Wang L."/>
            <person name="Fang L."/>
            <person name="Lei T."/>
            <person name="Chen C."/>
            <person name="Chen H."/>
            <person name="Xu Z."/>
            <person name="Li H."/>
            <person name="Huang H."/>
            <person name="Zhang F."/>
            <person name="Xu H."/>
            <person name="Li N."/>
            <person name="Zhao C."/>
            <person name="Li S."/>
            <person name="Dong L."/>
            <person name="Huang Y."/>
            <person name="Li L."/>
            <person name="Xi Y."/>
            <person name="Qi Q."/>
            <person name="Li W."/>
            <person name="Zhang B."/>
            <person name="Hu W."/>
            <person name="Zhang Y."/>
            <person name="Tian X."/>
            <person name="Jiao Y."/>
            <person name="Liang X."/>
            <person name="Jin J."/>
            <person name="Gao L."/>
            <person name="Zheng W."/>
            <person name="Hao B."/>
            <person name="Liu S."/>
            <person name="Wang W."/>
            <person name="Yuan L."/>
            <person name="Cao M."/>
            <person name="McDermott J."/>
            <person name="Samudrala R."/>
            <person name="Wang J."/>
            <person name="Wong G.K."/>
            <person name="Yang H."/>
        </authorList>
    </citation>
    <scope>NUCLEOTIDE SEQUENCE [LARGE SCALE GENOMIC DNA]</scope>
    <source>
        <strain evidence="15">cv. 93-11</strain>
    </source>
</reference>
<name>B8ACX2_ORYSI</name>
<evidence type="ECO:0000256" key="1">
    <source>
        <dbReference type="ARBA" id="ARBA00000900"/>
    </source>
</evidence>
<keyword evidence="15" id="KW-1185">Reference proteome</keyword>
<evidence type="ECO:0000256" key="3">
    <source>
        <dbReference type="ARBA" id="ARBA00004906"/>
    </source>
</evidence>
<evidence type="ECO:0000256" key="6">
    <source>
        <dbReference type="ARBA" id="ARBA00022692"/>
    </source>
</evidence>
<evidence type="ECO:0000256" key="8">
    <source>
        <dbReference type="ARBA" id="ARBA00022771"/>
    </source>
</evidence>
<evidence type="ECO:0000313" key="15">
    <source>
        <dbReference type="Proteomes" id="UP000007015"/>
    </source>
</evidence>
<evidence type="ECO:0000256" key="12">
    <source>
        <dbReference type="ARBA" id="ARBA00023136"/>
    </source>
</evidence>
<evidence type="ECO:0000256" key="11">
    <source>
        <dbReference type="ARBA" id="ARBA00022989"/>
    </source>
</evidence>
<dbReference type="Gramene" id="BGIOSGA002647-TA">
    <property type="protein sequence ID" value="BGIOSGA002647-PA"/>
    <property type="gene ID" value="BGIOSGA002647"/>
</dbReference>
<keyword evidence="5" id="KW-0808">Transferase</keyword>
<dbReference type="AlphaFoldDB" id="B8ACX2"/>
<keyword evidence="10" id="KW-0862">Zinc</keyword>
<evidence type="ECO:0000256" key="10">
    <source>
        <dbReference type="ARBA" id="ARBA00022833"/>
    </source>
</evidence>
<evidence type="ECO:0000256" key="13">
    <source>
        <dbReference type="ARBA" id="ARBA00024209"/>
    </source>
</evidence>
<dbReference type="STRING" id="39946.B8ACX2"/>
<gene>
    <name evidence="14" type="ORF">OsI_00133</name>
</gene>
<dbReference type="PANTHER" id="PTHR46279">
    <property type="entry name" value="RING/U-BOX SUPERFAMILY PROTEIN"/>
    <property type="match status" value="1"/>
</dbReference>
<evidence type="ECO:0000313" key="14">
    <source>
        <dbReference type="EMBL" id="EEC69818.1"/>
    </source>
</evidence>
<keyword evidence="6" id="KW-0812">Transmembrane</keyword>
<evidence type="ECO:0000256" key="5">
    <source>
        <dbReference type="ARBA" id="ARBA00022679"/>
    </source>
</evidence>
<keyword evidence="12" id="KW-0472">Membrane</keyword>
<dbReference type="EC" id="2.3.2.27" evidence="4"/>
<sequence>MQLSCSGHDTILDHPVLGSCKVTAIYYRYRVINAILLVESSSNCPLQKLASTNVSTAVYEPQKKDGATIVGCSKDSIATNQDGIVGPRSCLNLSSHGSQLWYLVPPRTYMSALPPDCTVVAKGIPIPYNYDRNGPNENQYLDISNLKEKANKVINFGETAFTWHLNKITNACQGCERNGHHCGFSSQRGQAFCQHQGFLPKGRP</sequence>
<keyword evidence="7" id="KW-0479">Metal-binding</keyword>
<keyword evidence="8" id="KW-0863">Zinc-finger</keyword>
<protein>
    <recommendedName>
        <fullName evidence="4">RING-type E3 ubiquitin transferase</fullName>
        <ecNumber evidence="4">2.3.2.27</ecNumber>
    </recommendedName>
</protein>
<dbReference type="GO" id="GO:0061630">
    <property type="term" value="F:ubiquitin protein ligase activity"/>
    <property type="evidence" value="ECO:0007669"/>
    <property type="project" value="UniProtKB-EC"/>
</dbReference>
<evidence type="ECO:0000256" key="7">
    <source>
        <dbReference type="ARBA" id="ARBA00022723"/>
    </source>
</evidence>
<comment type="pathway">
    <text evidence="3">Protein modification; protein ubiquitination.</text>
</comment>
<organism evidence="14 15">
    <name type="scientific">Oryza sativa subsp. indica</name>
    <name type="common">Rice</name>
    <dbReference type="NCBI Taxonomy" id="39946"/>
    <lineage>
        <taxon>Eukaryota</taxon>
        <taxon>Viridiplantae</taxon>
        <taxon>Streptophyta</taxon>
        <taxon>Embryophyta</taxon>
        <taxon>Tracheophyta</taxon>
        <taxon>Spermatophyta</taxon>
        <taxon>Magnoliopsida</taxon>
        <taxon>Liliopsida</taxon>
        <taxon>Poales</taxon>
        <taxon>Poaceae</taxon>
        <taxon>BOP clade</taxon>
        <taxon>Oryzoideae</taxon>
        <taxon>Oryzeae</taxon>
        <taxon>Oryzinae</taxon>
        <taxon>Oryza</taxon>
        <taxon>Oryza sativa</taxon>
    </lineage>
</organism>
<evidence type="ECO:0000256" key="9">
    <source>
        <dbReference type="ARBA" id="ARBA00022786"/>
    </source>
</evidence>
<dbReference type="Proteomes" id="UP000007015">
    <property type="component" value="Chromosome 1"/>
</dbReference>
<evidence type="ECO:0000256" key="4">
    <source>
        <dbReference type="ARBA" id="ARBA00012483"/>
    </source>
</evidence>
<dbReference type="InterPro" id="IPR046948">
    <property type="entry name" value="ATL20-22-like"/>
</dbReference>